<dbReference type="InterPro" id="IPR029526">
    <property type="entry name" value="PGBD"/>
</dbReference>
<protein>
    <recommendedName>
        <fullName evidence="1">PiggyBac transposable element-derived protein domain-containing protein</fullName>
    </recommendedName>
</protein>
<dbReference type="EnsemblMetazoa" id="BGLB024568-RA">
    <property type="protein sequence ID" value="BGLB024568-PA"/>
    <property type="gene ID" value="BGLB024568"/>
</dbReference>
<dbReference type="STRING" id="6526.A0A2C9KX52"/>
<reference evidence="2" key="1">
    <citation type="submission" date="2020-05" db="UniProtKB">
        <authorList>
            <consortium name="EnsemblMetazoa"/>
        </authorList>
    </citation>
    <scope>IDENTIFICATION</scope>
    <source>
        <strain evidence="2">BB02</strain>
    </source>
</reference>
<sequence length="153" mass="17497">MSIVKIPTGARALRFPQIADTLSEKRFELIKSNLHFANNQNNTGTDKLFKIRPLYEDFKKKINSVPKSKRLSVDEQIIPFKGKSALKGYNLKKPKKWGYKMFVCFGVNGIIHDIEFYTGKIEPCLNQLDIGASGNIVLRLIQDFPRHFIVAAR</sequence>
<evidence type="ECO:0000313" key="3">
    <source>
        <dbReference type="Proteomes" id="UP000076420"/>
    </source>
</evidence>
<accession>A0A2C9KX52</accession>
<feature type="domain" description="PiggyBac transposable element-derived protein" evidence="1">
    <location>
        <begin position="13"/>
        <end position="145"/>
    </location>
</feature>
<dbReference type="PANTHER" id="PTHR47272">
    <property type="entry name" value="DDE_TNP_1_7 DOMAIN-CONTAINING PROTEIN"/>
    <property type="match status" value="1"/>
</dbReference>
<evidence type="ECO:0000313" key="2">
    <source>
        <dbReference type="EnsemblMetazoa" id="BGLB024568-PA"/>
    </source>
</evidence>
<dbReference type="Proteomes" id="UP000076420">
    <property type="component" value="Unassembled WGS sequence"/>
</dbReference>
<gene>
    <name evidence="2" type="primary">106066351</name>
</gene>
<evidence type="ECO:0000259" key="1">
    <source>
        <dbReference type="Pfam" id="PF13843"/>
    </source>
</evidence>
<dbReference type="PANTHER" id="PTHR47272:SF1">
    <property type="entry name" value="PIGGYBAC TRANSPOSABLE ELEMENT-DERIVED PROTEIN 3-LIKE"/>
    <property type="match status" value="1"/>
</dbReference>
<proteinExistence type="predicted"/>
<dbReference type="Pfam" id="PF13843">
    <property type="entry name" value="DDE_Tnp_1_7"/>
    <property type="match status" value="1"/>
</dbReference>
<dbReference type="KEGG" id="bgt:106066351"/>
<dbReference type="AlphaFoldDB" id="A0A2C9KX52"/>
<dbReference type="VEuPathDB" id="VectorBase:BGLB024568"/>
<organism evidence="2 3">
    <name type="scientific">Biomphalaria glabrata</name>
    <name type="common">Bloodfluke planorb</name>
    <name type="synonym">Freshwater snail</name>
    <dbReference type="NCBI Taxonomy" id="6526"/>
    <lineage>
        <taxon>Eukaryota</taxon>
        <taxon>Metazoa</taxon>
        <taxon>Spiralia</taxon>
        <taxon>Lophotrochozoa</taxon>
        <taxon>Mollusca</taxon>
        <taxon>Gastropoda</taxon>
        <taxon>Heterobranchia</taxon>
        <taxon>Euthyneura</taxon>
        <taxon>Panpulmonata</taxon>
        <taxon>Hygrophila</taxon>
        <taxon>Lymnaeoidea</taxon>
        <taxon>Planorbidae</taxon>
        <taxon>Biomphalaria</taxon>
    </lineage>
</organism>
<name>A0A2C9KX52_BIOGL</name>